<keyword evidence="2" id="KW-1185">Reference proteome</keyword>
<evidence type="ECO:0000313" key="2">
    <source>
        <dbReference type="Proteomes" id="UP000821853"/>
    </source>
</evidence>
<accession>A0A9J6FAH4</accession>
<protein>
    <submittedName>
        <fullName evidence="1">Uncharacterized protein</fullName>
    </submittedName>
</protein>
<dbReference type="AlphaFoldDB" id="A0A9J6FAH4"/>
<evidence type="ECO:0000313" key="1">
    <source>
        <dbReference type="EMBL" id="KAH9359719.1"/>
    </source>
</evidence>
<dbReference type="OrthoDB" id="7481777at2759"/>
<name>A0A9J6FAH4_HAELO</name>
<dbReference type="EMBL" id="JABSTR010000001">
    <property type="protein sequence ID" value="KAH9359719.1"/>
    <property type="molecule type" value="Genomic_DNA"/>
</dbReference>
<gene>
    <name evidence="1" type="ORF">HPB48_019893</name>
</gene>
<organism evidence="1 2">
    <name type="scientific">Haemaphysalis longicornis</name>
    <name type="common">Bush tick</name>
    <dbReference type="NCBI Taxonomy" id="44386"/>
    <lineage>
        <taxon>Eukaryota</taxon>
        <taxon>Metazoa</taxon>
        <taxon>Ecdysozoa</taxon>
        <taxon>Arthropoda</taxon>
        <taxon>Chelicerata</taxon>
        <taxon>Arachnida</taxon>
        <taxon>Acari</taxon>
        <taxon>Parasitiformes</taxon>
        <taxon>Ixodida</taxon>
        <taxon>Ixodoidea</taxon>
        <taxon>Ixodidae</taxon>
        <taxon>Haemaphysalinae</taxon>
        <taxon>Haemaphysalis</taxon>
    </lineage>
</organism>
<comment type="caution">
    <text evidence="1">The sequence shown here is derived from an EMBL/GenBank/DDBJ whole genome shotgun (WGS) entry which is preliminary data.</text>
</comment>
<dbReference type="VEuPathDB" id="VectorBase:HLOH_041373"/>
<dbReference type="Proteomes" id="UP000821853">
    <property type="component" value="Chromosome 1"/>
</dbReference>
<proteinExistence type="predicted"/>
<sequence length="298" mass="33950">MGVDLDTYPARIGCLGRTTLRELVAVSQADATARLLFKGCPRSKIVVVFFCLAQLLVCCGHIETNPGPDKIDMILSAVKEAALSRDAFQKEVNTKMRDISAGNIDIKKPLSKVQEGLLALSKCGDTITTVGGSVDEIKTDILALTRWHDSQAGLLDVVDEMNNRMRRKNQIFQALPEEEKENPVTSEWKIPKFCKGHLALEGTDIERSHRVGAQKEGYDRSLIVKFLNYKTKCEVLGNAFKIKELKTLKIWIEEDFSPRIQFVRNQLRDFAREHRQPNDKMKISFDKLLLRNRRYHYD</sequence>
<reference evidence="1 2" key="1">
    <citation type="journal article" date="2020" name="Cell">
        <title>Large-Scale Comparative Analyses of Tick Genomes Elucidate Their Genetic Diversity and Vector Capacities.</title>
        <authorList>
            <consortium name="Tick Genome and Microbiome Consortium (TIGMIC)"/>
            <person name="Jia N."/>
            <person name="Wang J."/>
            <person name="Shi W."/>
            <person name="Du L."/>
            <person name="Sun Y."/>
            <person name="Zhan W."/>
            <person name="Jiang J.F."/>
            <person name="Wang Q."/>
            <person name="Zhang B."/>
            <person name="Ji P."/>
            <person name="Bell-Sakyi L."/>
            <person name="Cui X.M."/>
            <person name="Yuan T.T."/>
            <person name="Jiang B.G."/>
            <person name="Yang W.F."/>
            <person name="Lam T.T."/>
            <person name="Chang Q.C."/>
            <person name="Ding S.J."/>
            <person name="Wang X.J."/>
            <person name="Zhu J.G."/>
            <person name="Ruan X.D."/>
            <person name="Zhao L."/>
            <person name="Wei J.T."/>
            <person name="Ye R.Z."/>
            <person name="Que T.C."/>
            <person name="Du C.H."/>
            <person name="Zhou Y.H."/>
            <person name="Cheng J.X."/>
            <person name="Dai P.F."/>
            <person name="Guo W.B."/>
            <person name="Han X.H."/>
            <person name="Huang E.J."/>
            <person name="Li L.F."/>
            <person name="Wei W."/>
            <person name="Gao Y.C."/>
            <person name="Liu J.Z."/>
            <person name="Shao H.Z."/>
            <person name="Wang X."/>
            <person name="Wang C.C."/>
            <person name="Yang T.C."/>
            <person name="Huo Q.B."/>
            <person name="Li W."/>
            <person name="Chen H.Y."/>
            <person name="Chen S.E."/>
            <person name="Zhou L.G."/>
            <person name="Ni X.B."/>
            <person name="Tian J.H."/>
            <person name="Sheng Y."/>
            <person name="Liu T."/>
            <person name="Pan Y.S."/>
            <person name="Xia L.Y."/>
            <person name="Li J."/>
            <person name="Zhao F."/>
            <person name="Cao W.C."/>
        </authorList>
    </citation>
    <scope>NUCLEOTIDE SEQUENCE [LARGE SCALE GENOMIC DNA]</scope>
    <source>
        <strain evidence="1">HaeL-2018</strain>
    </source>
</reference>
<dbReference type="Gene3D" id="3.30.70.1820">
    <property type="entry name" value="L1 transposable element, RRM domain"/>
    <property type="match status" value="1"/>
</dbReference>